<reference evidence="1 2" key="1">
    <citation type="submission" date="2015-08" db="EMBL/GenBank/DDBJ databases">
        <title>Next Generation Sequencing and Analysis of the Genome of Puccinia sorghi L Schw, the Causal Agent of Maize Common Rust.</title>
        <authorList>
            <person name="Rochi L."/>
            <person name="Burguener G."/>
            <person name="Darino M."/>
            <person name="Turjanski A."/>
            <person name="Kreff E."/>
            <person name="Dieguez M.J."/>
            <person name="Sacco F."/>
        </authorList>
    </citation>
    <scope>NUCLEOTIDE SEQUENCE [LARGE SCALE GENOMIC DNA]</scope>
    <source>
        <strain evidence="1 2">RO10H11247</strain>
    </source>
</reference>
<dbReference type="EMBL" id="LAVV01007638">
    <property type="protein sequence ID" value="KNZ55275.1"/>
    <property type="molecule type" value="Genomic_DNA"/>
</dbReference>
<name>A0A0L6V554_9BASI</name>
<evidence type="ECO:0000313" key="2">
    <source>
        <dbReference type="Proteomes" id="UP000037035"/>
    </source>
</evidence>
<dbReference type="Proteomes" id="UP000037035">
    <property type="component" value="Unassembled WGS sequence"/>
</dbReference>
<protein>
    <submittedName>
        <fullName evidence="1">Uncharacterized protein</fullName>
    </submittedName>
</protein>
<gene>
    <name evidence="1" type="ORF">VP01_2722g2</name>
</gene>
<evidence type="ECO:0000313" key="1">
    <source>
        <dbReference type="EMBL" id="KNZ55275.1"/>
    </source>
</evidence>
<keyword evidence="2" id="KW-1185">Reference proteome</keyword>
<dbReference type="VEuPathDB" id="FungiDB:VP01_2722g2"/>
<accession>A0A0L6V554</accession>
<sequence length="340" mass="39402">MLIHCKKILESLKLWVQIPLRSTNDHSIFYDHMLFSKHIYAFIINYKYGNPWKIQRFTCISLIIFFHNKSKYLQITWNDQFTDIQCASKLNITIYLKYLIALELPKVRKIYLIALEIPKVVEISHFLGYPVWSLFECRNEAVSHSSGKYGGSRQNLMQQNLNFVSCVRAVTVVSTLEMDIRDVGSIPTGHIFFSEFHKNHSRQNICSLFPGCSVQRAVIRECLLLDSKKDTHLSRCFSCSETKSAINTHRRAQLPTETWSIGLIEILGCGLDDTEADNITKLDGEIISRIRELTPNDIKLTHWIDFLWTPKGNHSSYTDASFFWPNHFSYLFRGLGSRPP</sequence>
<organism evidence="1 2">
    <name type="scientific">Puccinia sorghi</name>
    <dbReference type="NCBI Taxonomy" id="27349"/>
    <lineage>
        <taxon>Eukaryota</taxon>
        <taxon>Fungi</taxon>
        <taxon>Dikarya</taxon>
        <taxon>Basidiomycota</taxon>
        <taxon>Pucciniomycotina</taxon>
        <taxon>Pucciniomycetes</taxon>
        <taxon>Pucciniales</taxon>
        <taxon>Pucciniaceae</taxon>
        <taxon>Puccinia</taxon>
    </lineage>
</organism>
<dbReference type="AlphaFoldDB" id="A0A0L6V554"/>
<comment type="caution">
    <text evidence="1">The sequence shown here is derived from an EMBL/GenBank/DDBJ whole genome shotgun (WGS) entry which is preliminary data.</text>
</comment>
<proteinExistence type="predicted"/>